<dbReference type="GO" id="GO:0106430">
    <property type="term" value="F:dihydroorotate dehydrogenase (quinone) activity"/>
    <property type="evidence" value="ECO:0007669"/>
    <property type="project" value="UniProtKB-EC"/>
</dbReference>
<dbReference type="NCBIfam" id="NF003652">
    <property type="entry name" value="PRK05286.2-5"/>
    <property type="match status" value="1"/>
</dbReference>
<dbReference type="Proteomes" id="UP001178508">
    <property type="component" value="Chromosome 1"/>
</dbReference>
<keyword evidence="9 17" id="KW-0999">Mitochondrion inner membrane</keyword>
<dbReference type="InterPro" id="IPR005720">
    <property type="entry name" value="Dihydroorotate_DH_cat"/>
</dbReference>
<keyword evidence="14" id="KW-0472">Membrane</keyword>
<evidence type="ECO:0000256" key="12">
    <source>
        <dbReference type="ARBA" id="ARBA00023002"/>
    </source>
</evidence>
<dbReference type="InterPro" id="IPR050074">
    <property type="entry name" value="DHO_dehydrogenase"/>
</dbReference>
<evidence type="ECO:0000256" key="10">
    <source>
        <dbReference type="ARBA" id="ARBA00022946"/>
    </source>
</evidence>
<feature type="domain" description="Dihydroorotate dehydrogenase catalytic" evidence="19">
    <location>
        <begin position="77"/>
        <end position="376"/>
    </location>
</feature>
<dbReference type="NCBIfam" id="TIGR01036">
    <property type="entry name" value="pyrD_sub2"/>
    <property type="match status" value="1"/>
</dbReference>
<evidence type="ECO:0000256" key="15">
    <source>
        <dbReference type="ARBA" id="ARBA00033714"/>
    </source>
</evidence>
<evidence type="ECO:0000256" key="18">
    <source>
        <dbReference type="SAM" id="MobiDB-lite"/>
    </source>
</evidence>
<evidence type="ECO:0000256" key="7">
    <source>
        <dbReference type="ARBA" id="ARBA00022643"/>
    </source>
</evidence>
<evidence type="ECO:0000256" key="16">
    <source>
        <dbReference type="ARBA" id="ARBA00048639"/>
    </source>
</evidence>
<evidence type="ECO:0000256" key="11">
    <source>
        <dbReference type="ARBA" id="ARBA00022989"/>
    </source>
</evidence>
<comment type="pathway">
    <text evidence="2 17">Pyrimidine metabolism; UMP biosynthesis via de novo pathway; orotate from (S)-dihydroorotate (quinone route): step 1/1.</text>
</comment>
<dbReference type="NCBIfam" id="NF003645">
    <property type="entry name" value="PRK05286.1-2"/>
    <property type="match status" value="1"/>
</dbReference>
<comment type="cofactor">
    <cofactor evidence="17">
        <name>FMN</name>
        <dbReference type="ChEBI" id="CHEBI:58210"/>
    </cofactor>
    <text evidence="17">Binds 1 FMN per subunit.</text>
</comment>
<comment type="function">
    <text evidence="15">Catalyzes the conversion of dihydroorotate to orotate with quinone as electron acceptor. Required for UMP biosynthesis via de novo pathway.</text>
</comment>
<protein>
    <recommendedName>
        <fullName evidence="5 17">Dihydroorotate dehydrogenase (quinone), mitochondrial</fullName>
        <shortName evidence="17">DHOdehase</shortName>
        <ecNumber evidence="4 17">1.3.5.2</ecNumber>
    </recommendedName>
</protein>
<dbReference type="CDD" id="cd04738">
    <property type="entry name" value="DHOD_2_like"/>
    <property type="match status" value="1"/>
</dbReference>
<evidence type="ECO:0000313" key="21">
    <source>
        <dbReference type="Proteomes" id="UP001178508"/>
    </source>
</evidence>
<keyword evidence="11" id="KW-1133">Transmembrane helix</keyword>
<comment type="subcellular location">
    <subcellularLocation>
        <location evidence="1 17">Mitochondrion inner membrane</location>
        <topology evidence="1 17">Single-pass membrane protein</topology>
    </subcellularLocation>
</comment>
<evidence type="ECO:0000256" key="9">
    <source>
        <dbReference type="ARBA" id="ARBA00022792"/>
    </source>
</evidence>
<keyword evidence="13 17" id="KW-0496">Mitochondrion</keyword>
<accession>A0AAV1EMI5</accession>
<dbReference type="PANTHER" id="PTHR48109:SF4">
    <property type="entry name" value="DIHYDROOROTATE DEHYDROGENASE (QUINONE), MITOCHONDRIAL"/>
    <property type="match status" value="1"/>
</dbReference>
<dbReference type="PROSITE" id="PS00912">
    <property type="entry name" value="DHODEHASE_2"/>
    <property type="match status" value="1"/>
</dbReference>
<feature type="region of interest" description="Disordered" evidence="18">
    <location>
        <begin position="288"/>
        <end position="307"/>
    </location>
</feature>
<dbReference type="InterPro" id="IPR005719">
    <property type="entry name" value="Dihydroorotate_DH_2"/>
</dbReference>
<gene>
    <name evidence="20" type="ORF">XNOV1_A041316</name>
</gene>
<proteinExistence type="inferred from homology"/>
<comment type="similarity">
    <text evidence="3 17">Belongs to the dihydroorotate dehydrogenase family. Type 2 subfamily.</text>
</comment>
<evidence type="ECO:0000259" key="19">
    <source>
        <dbReference type="Pfam" id="PF01180"/>
    </source>
</evidence>
<dbReference type="Gene3D" id="3.20.20.70">
    <property type="entry name" value="Aldolase class I"/>
    <property type="match status" value="1"/>
</dbReference>
<dbReference type="HAMAP" id="MF_00225">
    <property type="entry name" value="DHO_dh_type2"/>
    <property type="match status" value="1"/>
</dbReference>
<evidence type="ECO:0000256" key="3">
    <source>
        <dbReference type="ARBA" id="ARBA00005359"/>
    </source>
</evidence>
<dbReference type="PROSITE" id="PS00911">
    <property type="entry name" value="DHODEHASE_1"/>
    <property type="match status" value="1"/>
</dbReference>
<evidence type="ECO:0000256" key="6">
    <source>
        <dbReference type="ARBA" id="ARBA00022630"/>
    </source>
</evidence>
<keyword evidence="21" id="KW-1185">Reference proteome</keyword>
<evidence type="ECO:0000256" key="13">
    <source>
        <dbReference type="ARBA" id="ARBA00023128"/>
    </source>
</evidence>
<dbReference type="GO" id="GO:0009220">
    <property type="term" value="P:pyrimidine ribonucleotide biosynthetic process"/>
    <property type="evidence" value="ECO:0007669"/>
    <property type="project" value="TreeGrafter"/>
</dbReference>
<dbReference type="AlphaFoldDB" id="A0AAV1EMI5"/>
<sequence>MAGLLKKQLKEAVKIISSGSLLFASYLTVVGDERFYANQLMPLLQRIVGAETAHVLAVKVISLGLVPLNRYQDPASLEINVLGLKFKNPIGIAAGFDKHGEAVDGLYKVGFGFVEVGTITPKPQEGNPKPRVFRLPTDHAIINRYGFNSCGLADAQQRLTARIDAQKQHSNAGLPLGINLGKNKLSQDAGADYLEGVRVLGPLADYLVVNVSSPNTPGLRNLQGKAELRQLLLTVLKERDALQGRYKPPVLVKIAPDLTTQDKQDIADVVTELGVDGLMVTNTTVSRPETLQDPNKSEVGGLSGQPLKDLSTSTVREMYNLTKGKVPIVGIGGVASGQDALDKIRAGASLVQLYTALTYQGPPVVTKIKRELEQLLKEQGFNSVSEAVGADHRGADISSHKPILVKKMINVDTDSAPVAAIPTNQAT</sequence>
<name>A0AAV1EMI5_XYRNO</name>
<keyword evidence="8" id="KW-0812">Transmembrane</keyword>
<evidence type="ECO:0000256" key="17">
    <source>
        <dbReference type="RuleBase" id="RU361255"/>
    </source>
</evidence>
<evidence type="ECO:0000313" key="20">
    <source>
        <dbReference type="EMBL" id="CAJ1049793.1"/>
    </source>
</evidence>
<dbReference type="Pfam" id="PF01180">
    <property type="entry name" value="DHO_dh"/>
    <property type="match status" value="1"/>
</dbReference>
<keyword evidence="12 17" id="KW-0560">Oxidoreductase</keyword>
<evidence type="ECO:0000256" key="4">
    <source>
        <dbReference type="ARBA" id="ARBA00012791"/>
    </source>
</evidence>
<evidence type="ECO:0000256" key="1">
    <source>
        <dbReference type="ARBA" id="ARBA00004434"/>
    </source>
</evidence>
<keyword evidence="6 17" id="KW-0285">Flavoprotein</keyword>
<evidence type="ECO:0000256" key="14">
    <source>
        <dbReference type="ARBA" id="ARBA00023136"/>
    </source>
</evidence>
<evidence type="ECO:0000256" key="5">
    <source>
        <dbReference type="ARBA" id="ARBA00017599"/>
    </source>
</evidence>
<dbReference type="FunFam" id="3.20.20.70:FF:000066">
    <property type="entry name" value="Dihydroorotate dehydrogenase (quinone), mitochondrial"/>
    <property type="match status" value="1"/>
</dbReference>
<evidence type="ECO:0000256" key="2">
    <source>
        <dbReference type="ARBA" id="ARBA00005161"/>
    </source>
</evidence>
<dbReference type="GO" id="GO:0005743">
    <property type="term" value="C:mitochondrial inner membrane"/>
    <property type="evidence" value="ECO:0007669"/>
    <property type="project" value="UniProtKB-SubCell"/>
</dbReference>
<dbReference type="EMBL" id="OY660864">
    <property type="protein sequence ID" value="CAJ1049793.1"/>
    <property type="molecule type" value="Genomic_DNA"/>
</dbReference>
<reference evidence="20" key="1">
    <citation type="submission" date="2023-08" db="EMBL/GenBank/DDBJ databases">
        <authorList>
            <person name="Alioto T."/>
            <person name="Alioto T."/>
            <person name="Gomez Garrido J."/>
        </authorList>
    </citation>
    <scope>NUCLEOTIDE SEQUENCE</scope>
</reference>
<dbReference type="EC" id="1.3.5.2" evidence="4 17"/>
<dbReference type="PANTHER" id="PTHR48109">
    <property type="entry name" value="DIHYDROOROTATE DEHYDROGENASE (QUINONE), MITOCHONDRIAL-RELATED"/>
    <property type="match status" value="1"/>
</dbReference>
<dbReference type="InterPro" id="IPR013785">
    <property type="entry name" value="Aldolase_TIM"/>
</dbReference>
<comment type="catalytic activity">
    <reaction evidence="16 17">
        <text>(S)-dihydroorotate + a quinone = orotate + a quinol</text>
        <dbReference type="Rhea" id="RHEA:30187"/>
        <dbReference type="ChEBI" id="CHEBI:24646"/>
        <dbReference type="ChEBI" id="CHEBI:30839"/>
        <dbReference type="ChEBI" id="CHEBI:30864"/>
        <dbReference type="ChEBI" id="CHEBI:132124"/>
        <dbReference type="EC" id="1.3.5.2"/>
    </reaction>
</comment>
<dbReference type="InterPro" id="IPR001295">
    <property type="entry name" value="Dihydroorotate_DH_CS"/>
</dbReference>
<organism evidence="20 21">
    <name type="scientific">Xyrichtys novacula</name>
    <name type="common">Pearly razorfish</name>
    <name type="synonym">Hemipteronotus novacula</name>
    <dbReference type="NCBI Taxonomy" id="13765"/>
    <lineage>
        <taxon>Eukaryota</taxon>
        <taxon>Metazoa</taxon>
        <taxon>Chordata</taxon>
        <taxon>Craniata</taxon>
        <taxon>Vertebrata</taxon>
        <taxon>Euteleostomi</taxon>
        <taxon>Actinopterygii</taxon>
        <taxon>Neopterygii</taxon>
        <taxon>Teleostei</taxon>
        <taxon>Neoteleostei</taxon>
        <taxon>Acanthomorphata</taxon>
        <taxon>Eupercaria</taxon>
        <taxon>Labriformes</taxon>
        <taxon>Labridae</taxon>
        <taxon>Xyrichtys</taxon>
    </lineage>
</organism>
<evidence type="ECO:0000256" key="8">
    <source>
        <dbReference type="ARBA" id="ARBA00022692"/>
    </source>
</evidence>
<dbReference type="SUPFAM" id="SSF51395">
    <property type="entry name" value="FMN-linked oxidoreductases"/>
    <property type="match status" value="1"/>
</dbReference>
<keyword evidence="10" id="KW-0809">Transit peptide</keyword>
<dbReference type="GO" id="GO:0006207">
    <property type="term" value="P:'de novo' pyrimidine nucleobase biosynthetic process"/>
    <property type="evidence" value="ECO:0007669"/>
    <property type="project" value="InterPro"/>
</dbReference>
<keyword evidence="7 17" id="KW-0288">FMN</keyword>